<name>A0A3P8H1S1_9TREM</name>
<accession>A0A3P8H1S1</accession>
<proteinExistence type="predicted"/>
<keyword evidence="3" id="KW-1185">Reference proteome</keyword>
<protein>
    <submittedName>
        <fullName evidence="2">Uncharacterized protein</fullName>
    </submittedName>
</protein>
<reference evidence="2 3" key="1">
    <citation type="submission" date="2018-11" db="EMBL/GenBank/DDBJ databases">
        <authorList>
            <consortium name="Pathogen Informatics"/>
        </authorList>
    </citation>
    <scope>NUCLEOTIDE SEQUENCE [LARGE SCALE GENOMIC DNA]</scope>
    <source>
        <strain evidence="2 3">Egypt</strain>
    </source>
</reference>
<dbReference type="AlphaFoldDB" id="A0A3P8H1S1"/>
<organism evidence="2 3">
    <name type="scientific">Echinostoma caproni</name>
    <dbReference type="NCBI Taxonomy" id="27848"/>
    <lineage>
        <taxon>Eukaryota</taxon>
        <taxon>Metazoa</taxon>
        <taxon>Spiralia</taxon>
        <taxon>Lophotrochozoa</taxon>
        <taxon>Platyhelminthes</taxon>
        <taxon>Trematoda</taxon>
        <taxon>Digenea</taxon>
        <taxon>Plagiorchiida</taxon>
        <taxon>Echinostomata</taxon>
        <taxon>Echinostomatoidea</taxon>
        <taxon>Echinostomatidae</taxon>
        <taxon>Echinostoma</taxon>
    </lineage>
</organism>
<sequence>MAKVPETFNLSLCCGPETLIQDPTFIIVLRSPDPTSTSRLILRVSGDLAFEARGVAGVGIALSAMAERSILDWIPNDSDVTERNRFSHVQTVDTLPNPPRIDSKPSTTAPPVPTDWGPEEFPSLGDVPTTTTNNSKANGKEKSKKKQTGHQKQQSTTRPNTNHVESVVPKDPAESKKSAASMKKASATSIPGISNHDLIDTECILYAKVSFVILLNTSLLISIFSTKSRSEAMTCLRIQSFGHMMRSSQASTK</sequence>
<evidence type="ECO:0000256" key="1">
    <source>
        <dbReference type="SAM" id="MobiDB-lite"/>
    </source>
</evidence>
<evidence type="ECO:0000313" key="3">
    <source>
        <dbReference type="Proteomes" id="UP000272942"/>
    </source>
</evidence>
<dbReference type="EMBL" id="UZAN01073650">
    <property type="protein sequence ID" value="VDP95392.1"/>
    <property type="molecule type" value="Genomic_DNA"/>
</dbReference>
<feature type="region of interest" description="Disordered" evidence="1">
    <location>
        <begin position="88"/>
        <end position="181"/>
    </location>
</feature>
<gene>
    <name evidence="2" type="ORF">ECPE_LOCUS18000</name>
</gene>
<evidence type="ECO:0000313" key="2">
    <source>
        <dbReference type="EMBL" id="VDP95392.1"/>
    </source>
</evidence>
<feature type="compositionally biased region" description="Polar residues" evidence="1">
    <location>
        <begin position="150"/>
        <end position="164"/>
    </location>
</feature>
<dbReference type="Proteomes" id="UP000272942">
    <property type="component" value="Unassembled WGS sequence"/>
</dbReference>
<dbReference type="OrthoDB" id="9991235at2759"/>